<keyword evidence="1" id="KW-0812">Transmembrane</keyword>
<evidence type="ECO:0000256" key="1">
    <source>
        <dbReference type="SAM" id="Phobius"/>
    </source>
</evidence>
<dbReference type="PATRIC" id="fig|993516.3.peg.2751"/>
<feature type="transmembrane region" description="Helical" evidence="1">
    <location>
        <begin position="17"/>
        <end position="39"/>
    </location>
</feature>
<dbReference type="AlphaFoldDB" id="L7CI69"/>
<gene>
    <name evidence="2" type="ORF">RBSWK_02582</name>
</gene>
<dbReference type="EMBL" id="AMWG01000056">
    <property type="protein sequence ID" value="ELP33505.1"/>
    <property type="molecule type" value="Genomic_DNA"/>
</dbReference>
<dbReference type="Proteomes" id="UP000010959">
    <property type="component" value="Unassembled WGS sequence"/>
</dbReference>
<sequence length="45" mass="4612">MTGETQTGLYRQLSRTALAAVGVAGASSYLVGVLGRLGCRGENRA</sequence>
<keyword evidence="1" id="KW-0472">Membrane</keyword>
<name>L7CI69_RHOBT</name>
<organism evidence="2 3">
    <name type="scientific">Rhodopirellula baltica SWK14</name>
    <dbReference type="NCBI Taxonomy" id="993516"/>
    <lineage>
        <taxon>Bacteria</taxon>
        <taxon>Pseudomonadati</taxon>
        <taxon>Planctomycetota</taxon>
        <taxon>Planctomycetia</taxon>
        <taxon>Pirellulales</taxon>
        <taxon>Pirellulaceae</taxon>
        <taxon>Rhodopirellula</taxon>
    </lineage>
</organism>
<keyword evidence="1" id="KW-1133">Transmembrane helix</keyword>
<proteinExistence type="predicted"/>
<reference evidence="2 3" key="1">
    <citation type="journal article" date="2013" name="Mar. Genomics">
        <title>Expression of sulfatases in Rhodopirellula baltica and the diversity of sulfatases in the genus Rhodopirellula.</title>
        <authorList>
            <person name="Wegner C.E."/>
            <person name="Richter-Heitmann T."/>
            <person name="Klindworth A."/>
            <person name="Klockow C."/>
            <person name="Richter M."/>
            <person name="Achstetter T."/>
            <person name="Glockner F.O."/>
            <person name="Harder J."/>
        </authorList>
    </citation>
    <scope>NUCLEOTIDE SEQUENCE [LARGE SCALE GENOMIC DNA]</scope>
    <source>
        <strain evidence="2 3">SWK14</strain>
    </source>
</reference>
<evidence type="ECO:0000313" key="2">
    <source>
        <dbReference type="EMBL" id="ELP33505.1"/>
    </source>
</evidence>
<accession>L7CI69</accession>
<comment type="caution">
    <text evidence="2">The sequence shown here is derived from an EMBL/GenBank/DDBJ whole genome shotgun (WGS) entry which is preliminary data.</text>
</comment>
<evidence type="ECO:0000313" key="3">
    <source>
        <dbReference type="Proteomes" id="UP000010959"/>
    </source>
</evidence>
<protein>
    <submittedName>
        <fullName evidence="2">Uncharacterized protein</fullName>
    </submittedName>
</protein>